<evidence type="ECO:0000313" key="1">
    <source>
        <dbReference type="EMBL" id="QJA78906.1"/>
    </source>
</evidence>
<sequence length="66" mass="8129">MNKRFSLIPDYSSWKRLVEEDLKEIENLDASDHVKKVFQNETLRRYKRKVVSMHNLRNKYFITLEK</sequence>
<protein>
    <submittedName>
        <fullName evidence="1">Uncharacterized protein</fullName>
    </submittedName>
</protein>
<reference evidence="1" key="1">
    <citation type="submission" date="2020-03" db="EMBL/GenBank/DDBJ databases">
        <title>The deep terrestrial virosphere.</title>
        <authorList>
            <person name="Holmfeldt K."/>
            <person name="Nilsson E."/>
            <person name="Simone D."/>
            <person name="Lopez-Fernandez M."/>
            <person name="Wu X."/>
            <person name="de Brujin I."/>
            <person name="Lundin D."/>
            <person name="Andersson A."/>
            <person name="Bertilsson S."/>
            <person name="Dopson M."/>
        </authorList>
    </citation>
    <scope>NUCLEOTIDE SEQUENCE</scope>
    <source>
        <strain evidence="1">MM415A00968</strain>
        <strain evidence="2">MM415B02492</strain>
        <strain evidence="3">TM448B07190</strain>
    </source>
</reference>
<dbReference type="EMBL" id="MT142871">
    <property type="protein sequence ID" value="QJA89826.1"/>
    <property type="molecule type" value="Genomic_DNA"/>
</dbReference>
<dbReference type="AlphaFoldDB" id="A0A6M3KAV9"/>
<evidence type="ECO:0000313" key="2">
    <source>
        <dbReference type="EMBL" id="QJA89826.1"/>
    </source>
</evidence>
<proteinExistence type="predicted"/>
<name>A0A6M3KAV9_9ZZZZ</name>
<dbReference type="EMBL" id="MT145165">
    <property type="protein sequence ID" value="QJI04278.1"/>
    <property type="molecule type" value="Genomic_DNA"/>
</dbReference>
<dbReference type="EMBL" id="MT142359">
    <property type="protein sequence ID" value="QJA78906.1"/>
    <property type="molecule type" value="Genomic_DNA"/>
</dbReference>
<organism evidence="1">
    <name type="scientific">viral metagenome</name>
    <dbReference type="NCBI Taxonomy" id="1070528"/>
    <lineage>
        <taxon>unclassified sequences</taxon>
        <taxon>metagenomes</taxon>
        <taxon>organismal metagenomes</taxon>
    </lineage>
</organism>
<gene>
    <name evidence="1" type="ORF">MM415A00968_0010</name>
    <name evidence="2" type="ORF">MM415B02492_0019</name>
    <name evidence="3" type="ORF">TM448B07190_0004</name>
</gene>
<evidence type="ECO:0000313" key="3">
    <source>
        <dbReference type="EMBL" id="QJI04278.1"/>
    </source>
</evidence>
<accession>A0A6M3KAV9</accession>